<organism evidence="2 3">
    <name type="scientific">Pseudobacteroides cellulosolvens ATCC 35603 = DSM 2933</name>
    <dbReference type="NCBI Taxonomy" id="398512"/>
    <lineage>
        <taxon>Bacteria</taxon>
        <taxon>Bacillati</taxon>
        <taxon>Bacillota</taxon>
        <taxon>Clostridia</taxon>
        <taxon>Eubacteriales</taxon>
        <taxon>Oscillospiraceae</taxon>
        <taxon>Pseudobacteroides</taxon>
    </lineage>
</organism>
<dbReference type="PANTHER" id="PTHR37298:SF1">
    <property type="entry name" value="UPF0111 PROTEIN YKAA"/>
    <property type="match status" value="1"/>
</dbReference>
<dbReference type="SUPFAM" id="SSF109755">
    <property type="entry name" value="PhoU-like"/>
    <property type="match status" value="1"/>
</dbReference>
<gene>
    <name evidence="2" type="ORF">Bccel_2327</name>
</gene>
<dbReference type="Pfam" id="PF01865">
    <property type="entry name" value="PhoU_div"/>
    <property type="match status" value="1"/>
</dbReference>
<evidence type="ECO:0000313" key="3">
    <source>
        <dbReference type="Proteomes" id="UP000036923"/>
    </source>
</evidence>
<evidence type="ECO:0000313" key="2">
    <source>
        <dbReference type="EMBL" id="KNY27062.1"/>
    </source>
</evidence>
<sequence length="236" mass="27359">MLSIVVLELTIIYNRHSTTDFIYTEEGNTMFRVSQRDEIFFDYFVATAENACKAAELLEELMNNYVNVQDKVKAIEETEHEGDKQVHKILQQLNRSFITPIDREDINLIAKELDNITDSIESTAHRFSMFNVQSIPEDAKKLAKLITISTKEVKDLMVELKNMKKSKKISEKIIEINRLENEADDIFRAAVTKLFLIEKDCFEVIKWKEIYDFLENALDVCEDVANIVEGVVMKHA</sequence>
<dbReference type="PANTHER" id="PTHR37298">
    <property type="entry name" value="UPF0111 PROTEIN YKAA"/>
    <property type="match status" value="1"/>
</dbReference>
<keyword evidence="3" id="KW-1185">Reference proteome</keyword>
<accession>A0A0L6JNW6</accession>
<dbReference type="EMBL" id="LGTC01000001">
    <property type="protein sequence ID" value="KNY27062.1"/>
    <property type="molecule type" value="Genomic_DNA"/>
</dbReference>
<protein>
    <submittedName>
        <fullName evidence="2">Putative phosphate transport regulator</fullName>
    </submittedName>
</protein>
<dbReference type="STRING" id="398512.Bccel_2327"/>
<dbReference type="Gene3D" id="1.20.58.220">
    <property type="entry name" value="Phosphate transport system protein phou homolog 2, domain 2"/>
    <property type="match status" value="1"/>
</dbReference>
<dbReference type="eggNOG" id="COG1392">
    <property type="taxonomic scope" value="Bacteria"/>
</dbReference>
<dbReference type="InterPro" id="IPR038078">
    <property type="entry name" value="PhoU-like_sf"/>
</dbReference>
<dbReference type="AlphaFoldDB" id="A0A0L6JNW6"/>
<evidence type="ECO:0000256" key="1">
    <source>
        <dbReference type="ARBA" id="ARBA00008591"/>
    </source>
</evidence>
<dbReference type="InterPro" id="IPR052912">
    <property type="entry name" value="UPF0111_domain"/>
</dbReference>
<name>A0A0L6JNW6_9FIRM</name>
<proteinExistence type="inferred from homology"/>
<dbReference type="InterPro" id="IPR018445">
    <property type="entry name" value="Put_Phosphate_transp_reg"/>
</dbReference>
<comment type="caution">
    <text evidence="2">The sequence shown here is derived from an EMBL/GenBank/DDBJ whole genome shotgun (WGS) entry which is preliminary data.</text>
</comment>
<comment type="similarity">
    <text evidence="1">Belongs to the UPF0111 family.</text>
</comment>
<dbReference type="Proteomes" id="UP000036923">
    <property type="component" value="Unassembled WGS sequence"/>
</dbReference>
<dbReference type="PATRIC" id="fig|398512.5.peg.2427"/>
<reference evidence="3" key="1">
    <citation type="submission" date="2015-07" db="EMBL/GenBank/DDBJ databases">
        <title>Near-Complete Genome Sequence of the Cellulolytic Bacterium Bacteroides (Pseudobacteroides) cellulosolvens ATCC 35603.</title>
        <authorList>
            <person name="Dassa B."/>
            <person name="Utturkar S.M."/>
            <person name="Klingeman D.M."/>
            <person name="Hurt R.A."/>
            <person name="Keller M."/>
            <person name="Xu J."/>
            <person name="Reddy Y.H.K."/>
            <person name="Borovok I."/>
            <person name="Grinberg I.R."/>
            <person name="Lamed R."/>
            <person name="Zhivin O."/>
            <person name="Bayer E.A."/>
            <person name="Brown S.D."/>
        </authorList>
    </citation>
    <scope>NUCLEOTIDE SEQUENCE [LARGE SCALE GENOMIC DNA]</scope>
    <source>
        <strain evidence="3">DSM 2933</strain>
    </source>
</reference>